<dbReference type="RefSeq" id="WP_092550873.1">
    <property type="nucleotide sequence ID" value="NZ_CAWRBG010000028.1"/>
</dbReference>
<accession>A0A1I7HUQ1</accession>
<dbReference type="OrthoDB" id="5572038at2"/>
<dbReference type="Proteomes" id="UP000242496">
    <property type="component" value="Unassembled WGS sequence"/>
</dbReference>
<organism evidence="1 2">
    <name type="scientific">Xenorhabdus koppenhoeferi</name>
    <dbReference type="NCBI Taxonomy" id="351659"/>
    <lineage>
        <taxon>Bacteria</taxon>
        <taxon>Pseudomonadati</taxon>
        <taxon>Pseudomonadota</taxon>
        <taxon>Gammaproteobacteria</taxon>
        <taxon>Enterobacterales</taxon>
        <taxon>Morganellaceae</taxon>
        <taxon>Xenorhabdus</taxon>
    </lineage>
</organism>
<proteinExistence type="predicted"/>
<evidence type="ECO:0000313" key="1">
    <source>
        <dbReference type="EMBL" id="SFU64423.1"/>
    </source>
</evidence>
<evidence type="ECO:0000313" key="2">
    <source>
        <dbReference type="Proteomes" id="UP000242496"/>
    </source>
</evidence>
<dbReference type="EMBL" id="FPBJ01000016">
    <property type="protein sequence ID" value="SFU64423.1"/>
    <property type="molecule type" value="Genomic_DNA"/>
</dbReference>
<name>A0A1I7HUQ1_9GAMM</name>
<protein>
    <submittedName>
        <fullName evidence="1">Uncharacterized protein</fullName>
    </submittedName>
</protein>
<gene>
    <name evidence="1" type="ORF">SAMN05421784_11652</name>
</gene>
<sequence>MAIENIILDALYHTRDFFKLKSTNKLYTEEEFHRLSASKKEYYSLQSINHRVDLLQNQRNDTARVNNIYEKNNIRNRIQPDHRVGNCGEYSDIALEYLIEKSKLIWEIYKKPFDITILEIECPSGIFEHNFVKLSVNFELPLIELFKRHYNSEIWICDPWANIACLSYNYPQEWKSKMLKWYSKGKLLSTSSRICYANEPDIFQLFDNHINSLKVSFNQHVDFTPLSSQ</sequence>
<keyword evidence="2" id="KW-1185">Reference proteome</keyword>
<dbReference type="AlphaFoldDB" id="A0A1I7HUQ1"/>
<dbReference type="STRING" id="351659.SAMN05421784_11652"/>
<reference evidence="2" key="1">
    <citation type="submission" date="2016-10" db="EMBL/GenBank/DDBJ databases">
        <authorList>
            <person name="Varghese N."/>
            <person name="Submissions S."/>
        </authorList>
    </citation>
    <scope>NUCLEOTIDE SEQUENCE [LARGE SCALE GENOMIC DNA]</scope>
    <source>
        <strain evidence="2">DSM 18168</strain>
    </source>
</reference>